<dbReference type="AlphaFoldDB" id="A0A6A3B412"/>
<evidence type="ECO:0000313" key="2">
    <source>
        <dbReference type="EMBL" id="KAE8710022.1"/>
    </source>
</evidence>
<reference evidence="2" key="1">
    <citation type="submission" date="2019-09" db="EMBL/GenBank/DDBJ databases">
        <title>Draft genome information of white flower Hibiscus syriacus.</title>
        <authorList>
            <person name="Kim Y.-M."/>
        </authorList>
    </citation>
    <scope>NUCLEOTIDE SEQUENCE [LARGE SCALE GENOMIC DNA]</scope>
    <source>
        <strain evidence="2">YM2019G1</strain>
    </source>
</reference>
<comment type="caution">
    <text evidence="2">The sequence shown here is derived from an EMBL/GenBank/DDBJ whole genome shotgun (WGS) entry which is preliminary data.</text>
</comment>
<sequence length="66" mass="7051">MDCSKVDDGGSIICPPGKRRRSSSSEASVRDNPSCPAVMAPVPPSAEARGHTGYLTFARLKIIHRI</sequence>
<feature type="region of interest" description="Disordered" evidence="1">
    <location>
        <begin position="1"/>
        <end position="44"/>
    </location>
</feature>
<dbReference type="Proteomes" id="UP000436088">
    <property type="component" value="Unassembled WGS sequence"/>
</dbReference>
<keyword evidence="3" id="KW-1185">Reference proteome</keyword>
<evidence type="ECO:0000313" key="3">
    <source>
        <dbReference type="Proteomes" id="UP000436088"/>
    </source>
</evidence>
<dbReference type="EMBL" id="VEPZ02000934">
    <property type="protein sequence ID" value="KAE8710022.1"/>
    <property type="molecule type" value="Genomic_DNA"/>
</dbReference>
<evidence type="ECO:0000256" key="1">
    <source>
        <dbReference type="SAM" id="MobiDB-lite"/>
    </source>
</evidence>
<name>A0A6A3B412_HIBSY</name>
<organism evidence="2 3">
    <name type="scientific">Hibiscus syriacus</name>
    <name type="common">Rose of Sharon</name>
    <dbReference type="NCBI Taxonomy" id="106335"/>
    <lineage>
        <taxon>Eukaryota</taxon>
        <taxon>Viridiplantae</taxon>
        <taxon>Streptophyta</taxon>
        <taxon>Embryophyta</taxon>
        <taxon>Tracheophyta</taxon>
        <taxon>Spermatophyta</taxon>
        <taxon>Magnoliopsida</taxon>
        <taxon>eudicotyledons</taxon>
        <taxon>Gunneridae</taxon>
        <taxon>Pentapetalae</taxon>
        <taxon>rosids</taxon>
        <taxon>malvids</taxon>
        <taxon>Malvales</taxon>
        <taxon>Malvaceae</taxon>
        <taxon>Malvoideae</taxon>
        <taxon>Hibiscus</taxon>
    </lineage>
</organism>
<protein>
    <submittedName>
        <fullName evidence="2">Uncharacterized protein</fullName>
    </submittedName>
</protein>
<accession>A0A6A3B412</accession>
<proteinExistence type="predicted"/>
<gene>
    <name evidence="2" type="ORF">F3Y22_tig00110328pilonHSYRG01128</name>
</gene>